<name>A0ABU1INP2_9BACL</name>
<evidence type="ECO:0000256" key="4">
    <source>
        <dbReference type="ARBA" id="ARBA00022898"/>
    </source>
</evidence>
<comment type="caution">
    <text evidence="7">The sequence shown here is derived from an EMBL/GenBank/DDBJ whole genome shotgun (WGS) entry which is preliminary data.</text>
</comment>
<dbReference type="RefSeq" id="WP_309866264.1">
    <property type="nucleotide sequence ID" value="NZ_JAVDQG010000005.1"/>
</dbReference>
<dbReference type="Gene3D" id="3.90.1150.10">
    <property type="entry name" value="Aspartate Aminotransferase, domain 1"/>
    <property type="match status" value="1"/>
</dbReference>
<keyword evidence="4 6" id="KW-0663">Pyridoxal phosphate</keyword>
<comment type="similarity">
    <text evidence="2 6">Belongs to the group II decarboxylase family.</text>
</comment>
<dbReference type="Gene3D" id="3.40.640.10">
    <property type="entry name" value="Type I PLP-dependent aspartate aminotransferase-like (Major domain)"/>
    <property type="match status" value="1"/>
</dbReference>
<protein>
    <submittedName>
        <fullName evidence="7">L-2,4-diaminobutyrate decarboxylase</fullName>
        <ecNumber evidence="7">4.1.1.86</ecNumber>
    </submittedName>
</protein>
<dbReference type="SUPFAM" id="SSF53383">
    <property type="entry name" value="PLP-dependent transferases"/>
    <property type="match status" value="1"/>
</dbReference>
<keyword evidence="5 6" id="KW-0456">Lyase</keyword>
<keyword evidence="3" id="KW-0210">Decarboxylase</keyword>
<evidence type="ECO:0000256" key="6">
    <source>
        <dbReference type="RuleBase" id="RU000382"/>
    </source>
</evidence>
<reference evidence="7 8" key="1">
    <citation type="submission" date="2023-07" db="EMBL/GenBank/DDBJ databases">
        <title>Genomic Encyclopedia of Type Strains, Phase IV (KMG-IV): sequencing the most valuable type-strain genomes for metagenomic binning, comparative biology and taxonomic classification.</title>
        <authorList>
            <person name="Goeker M."/>
        </authorList>
    </citation>
    <scope>NUCLEOTIDE SEQUENCE [LARGE SCALE GENOMIC DNA]</scope>
    <source>
        <strain evidence="7 8">DSM 45903</strain>
    </source>
</reference>
<dbReference type="InterPro" id="IPR015421">
    <property type="entry name" value="PyrdxlP-dep_Trfase_major"/>
</dbReference>
<dbReference type="InterPro" id="IPR015424">
    <property type="entry name" value="PyrdxlP-dep_Trfase"/>
</dbReference>
<accession>A0ABU1INP2</accession>
<dbReference type="EMBL" id="JAVDQG010000005">
    <property type="protein sequence ID" value="MDR6226414.1"/>
    <property type="molecule type" value="Genomic_DNA"/>
</dbReference>
<keyword evidence="8" id="KW-1185">Reference proteome</keyword>
<proteinExistence type="inferred from homology"/>
<dbReference type="EC" id="4.1.1.86" evidence="7"/>
<dbReference type="PROSITE" id="PS00392">
    <property type="entry name" value="DDC_GAD_HDC_YDC"/>
    <property type="match status" value="1"/>
</dbReference>
<dbReference type="PANTHER" id="PTHR45677">
    <property type="entry name" value="GLUTAMATE DECARBOXYLASE-RELATED"/>
    <property type="match status" value="1"/>
</dbReference>
<evidence type="ECO:0000256" key="3">
    <source>
        <dbReference type="ARBA" id="ARBA00022793"/>
    </source>
</evidence>
<evidence type="ECO:0000256" key="1">
    <source>
        <dbReference type="ARBA" id="ARBA00001933"/>
    </source>
</evidence>
<gene>
    <name evidence="7" type="ORF">JOE21_002421</name>
</gene>
<evidence type="ECO:0000256" key="5">
    <source>
        <dbReference type="ARBA" id="ARBA00023239"/>
    </source>
</evidence>
<dbReference type="Proteomes" id="UP001185012">
    <property type="component" value="Unassembled WGS sequence"/>
</dbReference>
<evidence type="ECO:0000256" key="2">
    <source>
        <dbReference type="ARBA" id="ARBA00009533"/>
    </source>
</evidence>
<dbReference type="CDD" id="cd06450">
    <property type="entry name" value="DOPA_deC_like"/>
    <property type="match status" value="1"/>
</dbReference>
<comment type="cofactor">
    <cofactor evidence="1 6">
        <name>pyridoxal 5'-phosphate</name>
        <dbReference type="ChEBI" id="CHEBI:597326"/>
    </cofactor>
</comment>
<dbReference type="Gene3D" id="1.20.1650.10">
    <property type="entry name" value="PLP-dependent transferases"/>
    <property type="match status" value="1"/>
</dbReference>
<sequence>MIQTKLTAESDAWFLNDSPVSQHSYRRAMQTALEVIQAQFANLDKPYSGVPVNRLASLFRGIEICPEEGSDLETVLRHAGDLVLRHSVAVHHPACAAHLHCPPLTPSLAAEAMISAMNQSMDSWDQSPAATLLEETVIRWLCRLFHFGEGDGVFTSGGTQSNFMGLLLARNHYAHTRFGWNVQKEGLPPNGNQMRILCSEAAHFTVEQSAALLGLGKQAVVPVKTDGDYTIDLRDLDRQLRHMRSTGLHPFAIVATAGTTDFGSIDPLSELGDRARQEGIWLHVDAAYGGALAMSQNHSHRLDGIETADSITVDFHKLFYQPISCGAFLVRDSSSFDRIKLHADYLNPEEDEDLGIPNLVAKSIQTTRRFDALKLFISLRTLGKVHFSRMIDHTLEIARETAGMIDSDEKLESINPTPSLNAVVFRYIPDRTPDEDRLTRQNRINREIRQIMLSSGQAVIAQTKVEGAVCLKLTLLNPRTSLSDVHRILDEIKQIGAQLETQRGECESHVKHAGSTSHYAKLL</sequence>
<dbReference type="PANTHER" id="PTHR45677:SF8">
    <property type="entry name" value="CYSTEINE SULFINIC ACID DECARBOXYLASE"/>
    <property type="match status" value="1"/>
</dbReference>
<evidence type="ECO:0000313" key="7">
    <source>
        <dbReference type="EMBL" id="MDR6226414.1"/>
    </source>
</evidence>
<dbReference type="Pfam" id="PF00282">
    <property type="entry name" value="Pyridoxal_deC"/>
    <property type="match status" value="1"/>
</dbReference>
<dbReference type="InterPro" id="IPR021115">
    <property type="entry name" value="Pyridoxal-P_BS"/>
</dbReference>
<evidence type="ECO:0000313" key="8">
    <source>
        <dbReference type="Proteomes" id="UP001185012"/>
    </source>
</evidence>
<dbReference type="InterPro" id="IPR015422">
    <property type="entry name" value="PyrdxlP-dep_Trfase_small"/>
</dbReference>
<dbReference type="GO" id="GO:0033983">
    <property type="term" value="F:diaminobutyrate decarboxylase activity"/>
    <property type="evidence" value="ECO:0007669"/>
    <property type="project" value="UniProtKB-EC"/>
</dbReference>
<dbReference type="InterPro" id="IPR002129">
    <property type="entry name" value="PyrdxlP-dep_de-COase"/>
</dbReference>
<organism evidence="7 8">
    <name type="scientific">Desmospora profundinema</name>
    <dbReference type="NCBI Taxonomy" id="1571184"/>
    <lineage>
        <taxon>Bacteria</taxon>
        <taxon>Bacillati</taxon>
        <taxon>Bacillota</taxon>
        <taxon>Bacilli</taxon>
        <taxon>Bacillales</taxon>
        <taxon>Thermoactinomycetaceae</taxon>
        <taxon>Desmospora</taxon>
    </lineage>
</organism>